<organism evidence="8">
    <name type="scientific">Anisakis simplex</name>
    <name type="common">Herring worm</name>
    <dbReference type="NCBI Taxonomy" id="6269"/>
    <lineage>
        <taxon>Eukaryota</taxon>
        <taxon>Metazoa</taxon>
        <taxon>Ecdysozoa</taxon>
        <taxon>Nematoda</taxon>
        <taxon>Chromadorea</taxon>
        <taxon>Rhabditida</taxon>
        <taxon>Spirurina</taxon>
        <taxon>Ascaridomorpha</taxon>
        <taxon>Ascaridoidea</taxon>
        <taxon>Anisakidae</taxon>
        <taxon>Anisakis</taxon>
        <taxon>Anisakis simplex complex</taxon>
    </lineage>
</organism>
<name>A0A0M3JCR8_ANISI</name>
<keyword evidence="3" id="KW-0539">Nucleus</keyword>
<dbReference type="Proteomes" id="UP000267096">
    <property type="component" value="Unassembled WGS sequence"/>
</dbReference>
<feature type="region of interest" description="Disordered" evidence="5">
    <location>
        <begin position="168"/>
        <end position="225"/>
    </location>
</feature>
<evidence type="ECO:0000256" key="4">
    <source>
        <dbReference type="ARBA" id="ARBA00025806"/>
    </source>
</evidence>
<gene>
    <name evidence="6" type="ORF">ASIM_LOCUS5205</name>
</gene>
<dbReference type="EMBL" id="UYRR01009938">
    <property type="protein sequence ID" value="VDK25161.1"/>
    <property type="molecule type" value="Genomic_DNA"/>
</dbReference>
<feature type="compositionally biased region" description="Acidic residues" evidence="5">
    <location>
        <begin position="214"/>
        <end position="225"/>
    </location>
</feature>
<dbReference type="PANTHER" id="PTHR12972:SF0">
    <property type="entry name" value="PROTEIN DOWNSTREAM NEIGHBOR OF SON"/>
    <property type="match status" value="1"/>
</dbReference>
<evidence type="ECO:0000313" key="6">
    <source>
        <dbReference type="EMBL" id="VDK25161.1"/>
    </source>
</evidence>
<protein>
    <submittedName>
        <fullName evidence="8">Protein downstream neighbor of Son (inferred by orthology to a human protein)</fullName>
    </submittedName>
</protein>
<proteinExistence type="inferred from homology"/>
<evidence type="ECO:0000256" key="5">
    <source>
        <dbReference type="SAM" id="MobiDB-lite"/>
    </source>
</evidence>
<dbReference type="OrthoDB" id="534063at2759"/>
<sequence>QQQQQQSNIPGQNIANSREAVGTGAASVPIPTLQALGSVFVNAVAEQWTQAFEQLFHSWKKGARQNFYLCASQMTLLFLKIPPRETTTIAALPDVDDESTCSSWRISPSGETFRVIITPTTLGFREKLRNEGISYRMLSARRTATASGRLSRLVSSVATDEMVVHPPSSGRILARSESQPAHQAMASFHLDDRENSDLDKSSPSNFGDSIVTAEQEEGEGDENER</sequence>
<dbReference type="GO" id="GO:0033260">
    <property type="term" value="P:nuclear DNA replication"/>
    <property type="evidence" value="ECO:0007669"/>
    <property type="project" value="TreeGrafter"/>
</dbReference>
<accession>A0A0M3JCR8</accession>
<comment type="similarity">
    <text evidence="4">Belongs to the DONSON family.</text>
</comment>
<comment type="subcellular location">
    <subcellularLocation>
        <location evidence="1">Nucleus</location>
    </subcellularLocation>
</comment>
<keyword evidence="7" id="KW-1185">Reference proteome</keyword>
<feature type="compositionally biased region" description="Basic and acidic residues" evidence="5">
    <location>
        <begin position="189"/>
        <end position="200"/>
    </location>
</feature>
<evidence type="ECO:0000256" key="3">
    <source>
        <dbReference type="ARBA" id="ARBA00023242"/>
    </source>
</evidence>
<dbReference type="AlphaFoldDB" id="A0A0M3JCR8"/>
<evidence type="ECO:0000256" key="2">
    <source>
        <dbReference type="ARBA" id="ARBA00022473"/>
    </source>
</evidence>
<evidence type="ECO:0000313" key="7">
    <source>
        <dbReference type="Proteomes" id="UP000267096"/>
    </source>
</evidence>
<reference evidence="8" key="1">
    <citation type="submission" date="2017-02" db="UniProtKB">
        <authorList>
            <consortium name="WormBaseParasite"/>
        </authorList>
    </citation>
    <scope>IDENTIFICATION</scope>
</reference>
<reference evidence="6 7" key="2">
    <citation type="submission" date="2018-11" db="EMBL/GenBank/DDBJ databases">
        <authorList>
            <consortium name="Pathogen Informatics"/>
        </authorList>
    </citation>
    <scope>NUCLEOTIDE SEQUENCE [LARGE SCALE GENOMIC DNA]</scope>
</reference>
<dbReference type="GO" id="GO:0005634">
    <property type="term" value="C:nucleus"/>
    <property type="evidence" value="ECO:0007669"/>
    <property type="project" value="UniProtKB-SubCell"/>
</dbReference>
<dbReference type="WBParaSite" id="ASIM_0000540101-mRNA-1">
    <property type="protein sequence ID" value="ASIM_0000540101-mRNA-1"/>
    <property type="gene ID" value="ASIM_0000540101"/>
</dbReference>
<evidence type="ECO:0000256" key="1">
    <source>
        <dbReference type="ARBA" id="ARBA00004123"/>
    </source>
</evidence>
<evidence type="ECO:0000313" key="8">
    <source>
        <dbReference type="WBParaSite" id="ASIM_0000540101-mRNA-1"/>
    </source>
</evidence>
<dbReference type="InterPro" id="IPR024861">
    <property type="entry name" value="Donson"/>
</dbReference>
<keyword evidence="2" id="KW-0217">Developmental protein</keyword>
<dbReference type="PANTHER" id="PTHR12972">
    <property type="entry name" value="DOWNSTREAM NEIGHBOR OF SON"/>
    <property type="match status" value="1"/>
</dbReference>